<evidence type="ECO:0000313" key="1">
    <source>
        <dbReference type="EMBL" id="CAD8121065.1"/>
    </source>
</evidence>
<comment type="caution">
    <text evidence="1">The sequence shown here is derived from an EMBL/GenBank/DDBJ whole genome shotgun (WGS) entry which is preliminary data.</text>
</comment>
<gene>
    <name evidence="1" type="ORF">PSON_ATCC_30995.1.T1290163</name>
</gene>
<reference evidence="1" key="1">
    <citation type="submission" date="2021-01" db="EMBL/GenBank/DDBJ databases">
        <authorList>
            <consortium name="Genoscope - CEA"/>
            <person name="William W."/>
        </authorList>
    </citation>
    <scope>NUCLEOTIDE SEQUENCE</scope>
</reference>
<proteinExistence type="predicted"/>
<keyword evidence="2" id="KW-1185">Reference proteome</keyword>
<accession>A0A8S1R0Q6</accession>
<organism evidence="1 2">
    <name type="scientific">Paramecium sonneborni</name>
    <dbReference type="NCBI Taxonomy" id="65129"/>
    <lineage>
        <taxon>Eukaryota</taxon>
        <taxon>Sar</taxon>
        <taxon>Alveolata</taxon>
        <taxon>Ciliophora</taxon>
        <taxon>Intramacronucleata</taxon>
        <taxon>Oligohymenophorea</taxon>
        <taxon>Peniculida</taxon>
        <taxon>Parameciidae</taxon>
        <taxon>Paramecium</taxon>
    </lineage>
</organism>
<protein>
    <submittedName>
        <fullName evidence="1">Uncharacterized protein</fullName>
    </submittedName>
</protein>
<dbReference type="EMBL" id="CAJJDN010000129">
    <property type="protein sequence ID" value="CAD8121065.1"/>
    <property type="molecule type" value="Genomic_DNA"/>
</dbReference>
<dbReference type="AlphaFoldDB" id="A0A8S1R0Q6"/>
<name>A0A8S1R0Q6_9CILI</name>
<dbReference type="Proteomes" id="UP000692954">
    <property type="component" value="Unassembled WGS sequence"/>
</dbReference>
<sequence length="131" mass="15911">MEMKLMKTYALYYQLKYIAGFQFEMMQQIQLIQQSYLRLHKYSFFLEGQNVYGKMIFVFTYLICGNDKIFINKFNIVAFSEAQLQVDFDCFSVIQIYNYLWILIKKSNRNQSIRENIIIEQNNLLQHSFVY</sequence>
<evidence type="ECO:0000313" key="2">
    <source>
        <dbReference type="Proteomes" id="UP000692954"/>
    </source>
</evidence>